<protein>
    <recommendedName>
        <fullName evidence="1">Endonuclease/exonuclease/phosphatase domain-containing protein</fullName>
    </recommendedName>
</protein>
<dbReference type="InterPro" id="IPR005135">
    <property type="entry name" value="Endo/exonuclease/phosphatase"/>
</dbReference>
<dbReference type="Gene3D" id="3.60.10.10">
    <property type="entry name" value="Endonuclease/exonuclease/phosphatase"/>
    <property type="match status" value="1"/>
</dbReference>
<dbReference type="GO" id="GO:0003824">
    <property type="term" value="F:catalytic activity"/>
    <property type="evidence" value="ECO:0007669"/>
    <property type="project" value="InterPro"/>
</dbReference>
<dbReference type="InterPro" id="IPR036691">
    <property type="entry name" value="Endo/exonu/phosph_ase_sf"/>
</dbReference>
<dbReference type="Proteomes" id="UP001327560">
    <property type="component" value="Chromosome 5"/>
</dbReference>
<dbReference type="AlphaFoldDB" id="A0AAQ3KJP6"/>
<gene>
    <name evidence="2" type="ORF">Cni_G15510</name>
</gene>
<reference evidence="2 3" key="1">
    <citation type="submission" date="2023-10" db="EMBL/GenBank/DDBJ databases">
        <title>Chromosome-scale genome assembly provides insights into flower coloration mechanisms of Canna indica.</title>
        <authorList>
            <person name="Li C."/>
        </authorList>
    </citation>
    <scope>NUCLEOTIDE SEQUENCE [LARGE SCALE GENOMIC DNA]</scope>
    <source>
        <tissue evidence="2">Flower</tissue>
    </source>
</reference>
<dbReference type="SUPFAM" id="SSF56219">
    <property type="entry name" value="DNase I-like"/>
    <property type="match status" value="1"/>
</dbReference>
<dbReference type="PANTHER" id="PTHR33710">
    <property type="entry name" value="BNAC02G09200D PROTEIN"/>
    <property type="match status" value="1"/>
</dbReference>
<evidence type="ECO:0000313" key="3">
    <source>
        <dbReference type="Proteomes" id="UP001327560"/>
    </source>
</evidence>
<name>A0AAQ3KJP6_9LILI</name>
<dbReference type="PANTHER" id="PTHR33710:SF79">
    <property type="entry name" value="OS06G0205337 PROTEIN"/>
    <property type="match status" value="1"/>
</dbReference>
<proteinExistence type="predicted"/>
<feature type="domain" description="Endonuclease/exonuclease/phosphatase" evidence="1">
    <location>
        <begin position="3"/>
        <end position="215"/>
    </location>
</feature>
<organism evidence="2 3">
    <name type="scientific">Canna indica</name>
    <name type="common">Indian-shot</name>
    <dbReference type="NCBI Taxonomy" id="4628"/>
    <lineage>
        <taxon>Eukaryota</taxon>
        <taxon>Viridiplantae</taxon>
        <taxon>Streptophyta</taxon>
        <taxon>Embryophyta</taxon>
        <taxon>Tracheophyta</taxon>
        <taxon>Spermatophyta</taxon>
        <taxon>Magnoliopsida</taxon>
        <taxon>Liliopsida</taxon>
        <taxon>Zingiberales</taxon>
        <taxon>Cannaceae</taxon>
        <taxon>Canna</taxon>
    </lineage>
</organism>
<evidence type="ECO:0000259" key="1">
    <source>
        <dbReference type="Pfam" id="PF03372"/>
    </source>
</evidence>
<evidence type="ECO:0000313" key="2">
    <source>
        <dbReference type="EMBL" id="WOL06776.1"/>
    </source>
</evidence>
<sequence length="428" mass="49252">MGNPLTIRHLKNICSYYSPECIFLLEIKQDGKRFINLLRKCGYDDYFIVPSLGTAGGLIMAWKNHLGITIISSSSYYIQAHILHYDNLPSWQFIGLHLHYEVSTRRKQFQELTNILRNRSCPILISGDFNSILRHEEKSGGASFSSHMTEDLLHFTSSGCLLEFPTSGPPFTWSNKRPHPNLIEKVLDRFLASADWHDTWCNGLSIHLEVIGSDHRPILLHSMAYTKAKAGFKFDKRWLTNTTIASLVEETWNVNKLNSRSRVDTLQMQLLSLSSQHDENSFHQCREVEQELRKAIAEEEIFWRQKSRVKWLHEGDRNTSYFHACTRSRRCTNTIPRLKNCSGVWCEGQDAIADIAQQYFQTIFATSNPAINDLHFLSSCRKVSRRMNRWLLRPVFIEETKLAIFSLNPDSAPGPMVLLAIFSGTIGR</sequence>
<accession>A0AAQ3KJP6</accession>
<dbReference type="EMBL" id="CP136894">
    <property type="protein sequence ID" value="WOL06776.1"/>
    <property type="molecule type" value="Genomic_DNA"/>
</dbReference>
<keyword evidence="3" id="KW-1185">Reference proteome</keyword>
<dbReference type="Pfam" id="PF03372">
    <property type="entry name" value="Exo_endo_phos"/>
    <property type="match status" value="1"/>
</dbReference>